<evidence type="ECO:0000313" key="1">
    <source>
        <dbReference type="EMBL" id="MFD1736293.1"/>
    </source>
</evidence>
<sequence>MRILLLSSLLIFSMIHLSQTDIPLVEENEIATVNPLEDEPIYPPVG</sequence>
<organism evidence="1 2">
    <name type="scientific">Bacillus salitolerans</name>
    <dbReference type="NCBI Taxonomy" id="1437434"/>
    <lineage>
        <taxon>Bacteria</taxon>
        <taxon>Bacillati</taxon>
        <taxon>Bacillota</taxon>
        <taxon>Bacilli</taxon>
        <taxon>Bacillales</taxon>
        <taxon>Bacillaceae</taxon>
        <taxon>Bacillus</taxon>
    </lineage>
</organism>
<protein>
    <recommendedName>
        <fullName evidence="3">Phosphatase</fullName>
    </recommendedName>
</protein>
<comment type="caution">
    <text evidence="1">The sequence shown here is derived from an EMBL/GenBank/DDBJ whole genome shotgun (WGS) entry which is preliminary data.</text>
</comment>
<keyword evidence="2" id="KW-1185">Reference proteome</keyword>
<name>A0ABW4LMM4_9BACI</name>
<gene>
    <name evidence="1" type="ORF">ACFSCX_06900</name>
</gene>
<evidence type="ECO:0008006" key="3">
    <source>
        <dbReference type="Google" id="ProtNLM"/>
    </source>
</evidence>
<evidence type="ECO:0000313" key="2">
    <source>
        <dbReference type="Proteomes" id="UP001597214"/>
    </source>
</evidence>
<dbReference type="RefSeq" id="WP_377927441.1">
    <property type="nucleotide sequence ID" value="NZ_JBHUEM010000005.1"/>
</dbReference>
<dbReference type="EMBL" id="JBHUEM010000005">
    <property type="protein sequence ID" value="MFD1736293.1"/>
    <property type="molecule type" value="Genomic_DNA"/>
</dbReference>
<proteinExistence type="predicted"/>
<reference evidence="2" key="1">
    <citation type="journal article" date="2019" name="Int. J. Syst. Evol. Microbiol.">
        <title>The Global Catalogue of Microorganisms (GCM) 10K type strain sequencing project: providing services to taxonomists for standard genome sequencing and annotation.</title>
        <authorList>
            <consortium name="The Broad Institute Genomics Platform"/>
            <consortium name="The Broad Institute Genome Sequencing Center for Infectious Disease"/>
            <person name="Wu L."/>
            <person name="Ma J."/>
        </authorList>
    </citation>
    <scope>NUCLEOTIDE SEQUENCE [LARGE SCALE GENOMIC DNA]</scope>
    <source>
        <strain evidence="2">CCUG 49339</strain>
    </source>
</reference>
<accession>A0ABW4LMM4</accession>
<dbReference type="Proteomes" id="UP001597214">
    <property type="component" value="Unassembled WGS sequence"/>
</dbReference>